<dbReference type="Pfam" id="PF12658">
    <property type="entry name" value="Ten1"/>
    <property type="match status" value="1"/>
</dbReference>
<dbReference type="InterPro" id="IPR012340">
    <property type="entry name" value="NA-bd_OB-fold"/>
</dbReference>
<name>A0A2S4KNU7_9HYPO</name>
<gene>
    <name evidence="1" type="ORF">TPAR_07952</name>
</gene>
<dbReference type="InterPro" id="IPR024222">
    <property type="entry name" value="Ten1_fungal"/>
</dbReference>
<dbReference type="EMBL" id="PKSG01000973">
    <property type="protein sequence ID" value="POR31850.1"/>
    <property type="molecule type" value="Genomic_DNA"/>
</dbReference>
<evidence type="ECO:0000313" key="1">
    <source>
        <dbReference type="EMBL" id="POR31850.1"/>
    </source>
</evidence>
<dbReference type="Gene3D" id="2.40.50.140">
    <property type="entry name" value="Nucleic acid-binding proteins"/>
    <property type="match status" value="1"/>
</dbReference>
<dbReference type="OrthoDB" id="5275361at2759"/>
<dbReference type="Proteomes" id="UP000237481">
    <property type="component" value="Unassembled WGS sequence"/>
</dbReference>
<dbReference type="GO" id="GO:1990879">
    <property type="term" value="C:CST complex"/>
    <property type="evidence" value="ECO:0007669"/>
    <property type="project" value="InterPro"/>
</dbReference>
<organism evidence="1 2">
    <name type="scientific">Tolypocladium paradoxum</name>
    <dbReference type="NCBI Taxonomy" id="94208"/>
    <lineage>
        <taxon>Eukaryota</taxon>
        <taxon>Fungi</taxon>
        <taxon>Dikarya</taxon>
        <taxon>Ascomycota</taxon>
        <taxon>Pezizomycotina</taxon>
        <taxon>Sordariomycetes</taxon>
        <taxon>Hypocreomycetidae</taxon>
        <taxon>Hypocreales</taxon>
        <taxon>Ophiocordycipitaceae</taxon>
        <taxon>Tolypocladium</taxon>
    </lineage>
</organism>
<reference evidence="1 2" key="1">
    <citation type="submission" date="2018-01" db="EMBL/GenBank/DDBJ databases">
        <title>Harnessing the power of phylogenomics to disentangle the directionality and signatures of interkingdom host jumping in the parasitic fungal genus Tolypocladium.</title>
        <authorList>
            <person name="Quandt C.A."/>
            <person name="Patterson W."/>
            <person name="Spatafora J.W."/>
        </authorList>
    </citation>
    <scope>NUCLEOTIDE SEQUENCE [LARGE SCALE GENOMIC DNA]</scope>
    <source>
        <strain evidence="1 2">NRBC 100945</strain>
    </source>
</reference>
<sequence length="132" mass="14006">MSRGPVPSQLCLLSSLPDRPFGEKVRFLGCVTSYSTASASLTVGHLHPKGTSVTVSVNIELLLETLPSELTRIGEWINVIGYVAAKPEDPAAVSGAADVPSAYVQALLLWPTGPLDIQRYETSFQEGPSPLA</sequence>
<accession>A0A2S4KNU7</accession>
<protein>
    <recommendedName>
        <fullName evidence="3">Telomere length regulation/capping, TEN1</fullName>
    </recommendedName>
</protein>
<proteinExistence type="predicted"/>
<keyword evidence="2" id="KW-1185">Reference proteome</keyword>
<comment type="caution">
    <text evidence="1">The sequence shown here is derived from an EMBL/GenBank/DDBJ whole genome shotgun (WGS) entry which is preliminary data.</text>
</comment>
<dbReference type="GO" id="GO:0043047">
    <property type="term" value="F:single-stranded telomeric DNA binding"/>
    <property type="evidence" value="ECO:0007669"/>
    <property type="project" value="InterPro"/>
</dbReference>
<evidence type="ECO:0008006" key="3">
    <source>
        <dbReference type="Google" id="ProtNLM"/>
    </source>
</evidence>
<dbReference type="AlphaFoldDB" id="A0A2S4KNU7"/>
<evidence type="ECO:0000313" key="2">
    <source>
        <dbReference type="Proteomes" id="UP000237481"/>
    </source>
</evidence>
<dbReference type="GO" id="GO:0016233">
    <property type="term" value="P:telomere capping"/>
    <property type="evidence" value="ECO:0007669"/>
    <property type="project" value="InterPro"/>
</dbReference>